<dbReference type="InterPro" id="IPR001680">
    <property type="entry name" value="WD40_rpt"/>
</dbReference>
<feature type="repeat" description="WD" evidence="1">
    <location>
        <begin position="374"/>
        <end position="410"/>
    </location>
</feature>
<evidence type="ECO:0000256" key="2">
    <source>
        <dbReference type="SAM" id="MobiDB-lite"/>
    </source>
</evidence>
<keyword evidence="1" id="KW-0853">WD repeat</keyword>
<evidence type="ECO:0000313" key="4">
    <source>
        <dbReference type="EMBL" id="KAK4462245.1"/>
    </source>
</evidence>
<keyword evidence="5" id="KW-1185">Reference proteome</keyword>
<dbReference type="PROSITE" id="PS50082">
    <property type="entry name" value="WD_REPEATS_2"/>
    <property type="match status" value="2"/>
</dbReference>
<evidence type="ECO:0000313" key="5">
    <source>
        <dbReference type="Proteomes" id="UP001321749"/>
    </source>
</evidence>
<reference evidence="4" key="2">
    <citation type="submission" date="2023-06" db="EMBL/GenBank/DDBJ databases">
        <authorList>
            <consortium name="Lawrence Berkeley National Laboratory"/>
            <person name="Mondo S.J."/>
            <person name="Hensen N."/>
            <person name="Bonometti L."/>
            <person name="Westerberg I."/>
            <person name="Brannstrom I.O."/>
            <person name="Guillou S."/>
            <person name="Cros-Aarteil S."/>
            <person name="Calhoun S."/>
            <person name="Haridas S."/>
            <person name="Kuo A."/>
            <person name="Pangilinan J."/>
            <person name="Riley R."/>
            <person name="Labutti K."/>
            <person name="Andreopoulos B."/>
            <person name="Lipzen A."/>
            <person name="Chen C."/>
            <person name="Yanf M."/>
            <person name="Daum C."/>
            <person name="Ng V."/>
            <person name="Clum A."/>
            <person name="Steindorff A."/>
            <person name="Ohm R."/>
            <person name="Martin F."/>
            <person name="Silar P."/>
            <person name="Natvig D."/>
            <person name="Lalanne C."/>
            <person name="Gautier V."/>
            <person name="Ament-Velasquez S.L."/>
            <person name="Kruys A."/>
            <person name="Hutchinson M.I."/>
            <person name="Powell A.J."/>
            <person name="Barry K."/>
            <person name="Miller A.N."/>
            <person name="Grigoriev I.V."/>
            <person name="Debuchy R."/>
            <person name="Gladieux P."/>
            <person name="Thoren M.H."/>
            <person name="Johannesson H."/>
        </authorList>
    </citation>
    <scope>NUCLEOTIDE SEQUENCE</scope>
    <source>
        <strain evidence="4">PSN324</strain>
    </source>
</reference>
<dbReference type="InterPro" id="IPR024977">
    <property type="entry name" value="Apc4-like_WD40_dom"/>
</dbReference>
<dbReference type="InterPro" id="IPR015943">
    <property type="entry name" value="WD40/YVTN_repeat-like_dom_sf"/>
</dbReference>
<dbReference type="PANTHER" id="PTHR19879">
    <property type="entry name" value="TRANSCRIPTION INITIATION FACTOR TFIID"/>
    <property type="match status" value="1"/>
</dbReference>
<sequence length="410" mass="44343">MYRVALLESEVSSLRDSSLSVPDSSDRRSIVSSSSSARRWDDPPEEPPPPNHPTTVPAPQAGGSEVGNLTTMVFVKSVTARRSYVAEVAALQFTPNDTHLAAMFPRTVNVRTFFPDEPATLVLVNVRDGSRLPTSLVSSHDVKVSGGFAFRPRGADLVVACPYFVPGESLSSSSSASSGFGRVPRIEVYDCGRSVRWSKQEVPMRAPVAFSPDGMTLAGVSTRDPSRIVLARFSKEMVAVRTMVIKHTDEVTRLAYLPDGTKLVSAGRDGYLRLTCLESGRTLKRIEVMGRAHASILEVARDGTRVVSVWGRDVVVWDLGSGGVHTYNLDVIRGDGMSEGWPLAVSPDCRYLACRTEDGFDVSDVDTGKFRGDFATRGSVITSAAFTKNGSKIAVGNYDGLIEIYDVITV</sequence>
<dbReference type="Pfam" id="PF00400">
    <property type="entry name" value="WD40"/>
    <property type="match status" value="1"/>
</dbReference>
<name>A0AAV9HQ68_9PEZI</name>
<evidence type="ECO:0000256" key="1">
    <source>
        <dbReference type="PROSITE-ProRule" id="PRU00221"/>
    </source>
</evidence>
<dbReference type="Proteomes" id="UP001321749">
    <property type="component" value="Unassembled WGS sequence"/>
</dbReference>
<dbReference type="EMBL" id="MU864975">
    <property type="protein sequence ID" value="KAK4462245.1"/>
    <property type="molecule type" value="Genomic_DNA"/>
</dbReference>
<feature type="domain" description="Anaphase-promoting complex subunit 4-like WD40" evidence="3">
    <location>
        <begin position="220"/>
        <end position="289"/>
    </location>
</feature>
<dbReference type="Gene3D" id="2.130.10.10">
    <property type="entry name" value="YVTN repeat-like/Quinoprotein amine dehydrogenase"/>
    <property type="match status" value="2"/>
</dbReference>
<feature type="region of interest" description="Disordered" evidence="2">
    <location>
        <begin position="15"/>
        <end position="65"/>
    </location>
</feature>
<accession>A0AAV9HQ68</accession>
<dbReference type="InterPro" id="IPR036322">
    <property type="entry name" value="WD40_repeat_dom_sf"/>
</dbReference>
<reference evidence="4" key="1">
    <citation type="journal article" date="2023" name="Mol. Phylogenet. Evol.">
        <title>Genome-scale phylogeny and comparative genomics of the fungal order Sordariales.</title>
        <authorList>
            <person name="Hensen N."/>
            <person name="Bonometti L."/>
            <person name="Westerberg I."/>
            <person name="Brannstrom I.O."/>
            <person name="Guillou S."/>
            <person name="Cros-Aarteil S."/>
            <person name="Calhoun S."/>
            <person name="Haridas S."/>
            <person name="Kuo A."/>
            <person name="Mondo S."/>
            <person name="Pangilinan J."/>
            <person name="Riley R."/>
            <person name="LaButti K."/>
            <person name="Andreopoulos B."/>
            <person name="Lipzen A."/>
            <person name="Chen C."/>
            <person name="Yan M."/>
            <person name="Daum C."/>
            <person name="Ng V."/>
            <person name="Clum A."/>
            <person name="Steindorff A."/>
            <person name="Ohm R.A."/>
            <person name="Martin F."/>
            <person name="Silar P."/>
            <person name="Natvig D.O."/>
            <person name="Lalanne C."/>
            <person name="Gautier V."/>
            <person name="Ament-Velasquez S.L."/>
            <person name="Kruys A."/>
            <person name="Hutchinson M.I."/>
            <person name="Powell A.J."/>
            <person name="Barry K."/>
            <person name="Miller A.N."/>
            <person name="Grigoriev I.V."/>
            <person name="Debuchy R."/>
            <person name="Gladieux P."/>
            <person name="Hiltunen Thoren M."/>
            <person name="Johannesson H."/>
        </authorList>
    </citation>
    <scope>NUCLEOTIDE SEQUENCE</scope>
    <source>
        <strain evidence="4">PSN324</strain>
    </source>
</reference>
<dbReference type="SUPFAM" id="SSF50978">
    <property type="entry name" value="WD40 repeat-like"/>
    <property type="match status" value="1"/>
</dbReference>
<gene>
    <name evidence="4" type="ORF">QBC42DRAFT_338423</name>
</gene>
<organism evidence="4 5">
    <name type="scientific">Cladorrhinum samala</name>
    <dbReference type="NCBI Taxonomy" id="585594"/>
    <lineage>
        <taxon>Eukaryota</taxon>
        <taxon>Fungi</taxon>
        <taxon>Dikarya</taxon>
        <taxon>Ascomycota</taxon>
        <taxon>Pezizomycotina</taxon>
        <taxon>Sordariomycetes</taxon>
        <taxon>Sordariomycetidae</taxon>
        <taxon>Sordariales</taxon>
        <taxon>Podosporaceae</taxon>
        <taxon>Cladorrhinum</taxon>
    </lineage>
</organism>
<evidence type="ECO:0000259" key="3">
    <source>
        <dbReference type="Pfam" id="PF12894"/>
    </source>
</evidence>
<proteinExistence type="predicted"/>
<dbReference type="Pfam" id="PF12894">
    <property type="entry name" value="ANAPC4_WD40"/>
    <property type="match status" value="1"/>
</dbReference>
<dbReference type="PROSITE" id="PS50294">
    <property type="entry name" value="WD_REPEATS_REGION"/>
    <property type="match status" value="1"/>
</dbReference>
<dbReference type="SMART" id="SM00320">
    <property type="entry name" value="WD40"/>
    <property type="match status" value="2"/>
</dbReference>
<feature type="repeat" description="WD" evidence="1">
    <location>
        <begin position="244"/>
        <end position="285"/>
    </location>
</feature>
<dbReference type="AlphaFoldDB" id="A0AAV9HQ68"/>
<dbReference type="PANTHER" id="PTHR19879:SF9">
    <property type="entry name" value="TRANSCRIPTION INITIATION FACTOR TFIID SUBUNIT 5"/>
    <property type="match status" value="1"/>
</dbReference>
<protein>
    <submittedName>
        <fullName evidence="4">Guanine nucleotide-binding protein subunit beta-like protein</fullName>
    </submittedName>
</protein>
<comment type="caution">
    <text evidence="4">The sequence shown here is derived from an EMBL/GenBank/DDBJ whole genome shotgun (WGS) entry which is preliminary data.</text>
</comment>